<proteinExistence type="predicted"/>
<protein>
    <recommendedName>
        <fullName evidence="4">Thioredoxin domain-containing protein</fullName>
    </recommendedName>
</protein>
<dbReference type="AlphaFoldDB" id="A0A9D9GT62"/>
<feature type="signal peptide" evidence="1">
    <location>
        <begin position="1"/>
        <end position="19"/>
    </location>
</feature>
<evidence type="ECO:0000313" key="2">
    <source>
        <dbReference type="EMBL" id="MBO8426275.1"/>
    </source>
</evidence>
<feature type="chain" id="PRO_5038627717" description="Thioredoxin domain-containing protein" evidence="1">
    <location>
        <begin position="20"/>
        <end position="387"/>
    </location>
</feature>
<comment type="caution">
    <text evidence="2">The sequence shown here is derived from an EMBL/GenBank/DDBJ whole genome shotgun (WGS) entry which is preliminary data.</text>
</comment>
<organism evidence="2 3">
    <name type="scientific">Candidatus Alloenteromonas pullistercoris</name>
    <dbReference type="NCBI Taxonomy" id="2840785"/>
    <lineage>
        <taxon>Bacteria</taxon>
        <taxon>Bacillati</taxon>
        <taxon>Bacillota</taxon>
        <taxon>Bacillota incertae sedis</taxon>
        <taxon>Candidatus Alloenteromonas</taxon>
    </lineage>
</organism>
<accession>A0A9D9GT62</accession>
<sequence length="387" mass="43606">MKKTLLSLSFALLPLAACNQSIDNLEKVDLLYGTLVGMDEEISGTSHMQEITYPELSSFIAEERSFVLVVHSKLSFCSCYADWHDDVLAPYIKSHSLLVYWIDYAEFDGQDDLGLKLISNHETLGIFDEGKLAYQKDNSDQDSDWVTSRSAFAEWMDARINYPKMLHLDKELLDYQLSSGSEFTLLYTLSGCPDCTYLETHALKEWFLDNPDASPLYVVDTAQKGIRLYENEDGELIAGSDEDDASEDEKKAYEQWIAFKADYGLSASSIEQPGYGEGFVPTIFHYDTTGGIDAAGVFYNDAIDEESWTLQDTYWTNDRLSQDYMTYLLDSGIEELMDDVTFQAPESPLNGAAAIREYKHALLSPYHDLYAKTLLDYCLSNSGGPSN</sequence>
<evidence type="ECO:0000313" key="3">
    <source>
        <dbReference type="Proteomes" id="UP000823634"/>
    </source>
</evidence>
<dbReference type="EMBL" id="JADINA010000019">
    <property type="protein sequence ID" value="MBO8426275.1"/>
    <property type="molecule type" value="Genomic_DNA"/>
</dbReference>
<name>A0A9D9GT62_9FIRM</name>
<reference evidence="2" key="2">
    <citation type="journal article" date="2021" name="PeerJ">
        <title>Extensive microbial diversity within the chicken gut microbiome revealed by metagenomics and culture.</title>
        <authorList>
            <person name="Gilroy R."/>
            <person name="Ravi A."/>
            <person name="Getino M."/>
            <person name="Pursley I."/>
            <person name="Horton D.L."/>
            <person name="Alikhan N.F."/>
            <person name="Baker D."/>
            <person name="Gharbi K."/>
            <person name="Hall N."/>
            <person name="Watson M."/>
            <person name="Adriaenssens E.M."/>
            <person name="Foster-Nyarko E."/>
            <person name="Jarju S."/>
            <person name="Secka A."/>
            <person name="Antonio M."/>
            <person name="Oren A."/>
            <person name="Chaudhuri R.R."/>
            <person name="La Ragione R."/>
            <person name="Hildebrand F."/>
            <person name="Pallen M.J."/>
        </authorList>
    </citation>
    <scope>NUCLEOTIDE SEQUENCE</scope>
    <source>
        <strain evidence="2">17113</strain>
    </source>
</reference>
<reference evidence="2" key="1">
    <citation type="submission" date="2020-10" db="EMBL/GenBank/DDBJ databases">
        <authorList>
            <person name="Gilroy R."/>
        </authorList>
    </citation>
    <scope>NUCLEOTIDE SEQUENCE</scope>
    <source>
        <strain evidence="2">17113</strain>
    </source>
</reference>
<keyword evidence="1" id="KW-0732">Signal</keyword>
<evidence type="ECO:0008006" key="4">
    <source>
        <dbReference type="Google" id="ProtNLM"/>
    </source>
</evidence>
<evidence type="ECO:0000256" key="1">
    <source>
        <dbReference type="SAM" id="SignalP"/>
    </source>
</evidence>
<gene>
    <name evidence="2" type="ORF">IAC61_03025</name>
</gene>
<dbReference type="Proteomes" id="UP000823634">
    <property type="component" value="Unassembled WGS sequence"/>
</dbReference>